<evidence type="ECO:0000256" key="4">
    <source>
        <dbReference type="SAM" id="Coils"/>
    </source>
</evidence>
<evidence type="ECO:0000313" key="5">
    <source>
        <dbReference type="EMBL" id="EAY28766.1"/>
    </source>
</evidence>
<proteinExistence type="inferred from homology"/>
<dbReference type="EMBL" id="AAWS01000014">
    <property type="protein sequence ID" value="EAY28766.1"/>
    <property type="molecule type" value="Genomic_DNA"/>
</dbReference>
<feature type="binding site" evidence="3">
    <location>
        <position position="57"/>
    </location>
    <ligand>
        <name>Mg(2+)</name>
        <dbReference type="ChEBI" id="CHEBI:18420"/>
        <label>1</label>
    </ligand>
</feature>
<feature type="binding site" evidence="3">
    <location>
        <position position="271"/>
    </location>
    <ligand>
        <name>Mg(2+)</name>
        <dbReference type="ChEBI" id="CHEBI:18420"/>
        <label>1</label>
    </ligand>
</feature>
<sequence>MVSDISLDRVKGFFMGLATGDALGIPAEFQSRQKLSKNPVTGMRKGGIYGKSAGIWSTDGSLTFCVAESLLTGFNLHDIAKKFVDWLYNNYWTADGEVFDVGVIVAKSIQRIKNGTELSEAGGNDEMDNGNGALNYTLPLGFHTRTLSISERFIYIEQLSSLTNRHLRSVIGAFIFSEMAIWLMRGGDIDIAKAYGAMTQTLNDFIKERENLQQEAAYYQRVLDGNLRQLPVESISSTAYVVDSIEACFWCLLNTNNYQDAVLKTVNLGEDADTIGAMTGALAGLYYGYEAIPTIWKNQVARKDDIIALSEQFYHSVASHTSTN</sequence>
<dbReference type="GO" id="GO:0016787">
    <property type="term" value="F:hydrolase activity"/>
    <property type="evidence" value="ECO:0007669"/>
    <property type="project" value="UniProtKB-KW"/>
</dbReference>
<dbReference type="Proteomes" id="UP000004095">
    <property type="component" value="Unassembled WGS sequence"/>
</dbReference>
<dbReference type="eggNOG" id="COG1397">
    <property type="taxonomic scope" value="Bacteria"/>
</dbReference>
<accession>A1ZLL2</accession>
<keyword evidence="2" id="KW-0378">Hydrolase</keyword>
<evidence type="ECO:0000256" key="2">
    <source>
        <dbReference type="ARBA" id="ARBA00022801"/>
    </source>
</evidence>
<organism evidence="5 6">
    <name type="scientific">Microscilla marina ATCC 23134</name>
    <dbReference type="NCBI Taxonomy" id="313606"/>
    <lineage>
        <taxon>Bacteria</taxon>
        <taxon>Pseudomonadati</taxon>
        <taxon>Bacteroidota</taxon>
        <taxon>Cytophagia</taxon>
        <taxon>Cytophagales</taxon>
        <taxon>Microscillaceae</taxon>
        <taxon>Microscilla</taxon>
    </lineage>
</organism>
<dbReference type="OrthoDB" id="9798107at2"/>
<comment type="cofactor">
    <cofactor evidence="3">
        <name>Mg(2+)</name>
        <dbReference type="ChEBI" id="CHEBI:18420"/>
    </cofactor>
    <text evidence="3">Binds 2 magnesium ions per subunit.</text>
</comment>
<dbReference type="PANTHER" id="PTHR16222:SF24">
    <property type="entry name" value="ADP-RIBOSYLHYDROLASE ARH3"/>
    <property type="match status" value="1"/>
</dbReference>
<evidence type="ECO:0000256" key="3">
    <source>
        <dbReference type="PIRSR" id="PIRSR605502-1"/>
    </source>
</evidence>
<dbReference type="Gene3D" id="1.10.4080.10">
    <property type="entry name" value="ADP-ribosylation/Crystallin J1"/>
    <property type="match status" value="1"/>
</dbReference>
<feature type="coiled-coil region" evidence="4">
    <location>
        <begin position="195"/>
        <end position="222"/>
    </location>
</feature>
<evidence type="ECO:0000313" key="6">
    <source>
        <dbReference type="Proteomes" id="UP000004095"/>
    </source>
</evidence>
<dbReference type="InterPro" id="IPR050792">
    <property type="entry name" value="ADP-ribosylglycohydrolase"/>
</dbReference>
<keyword evidence="3" id="KW-0479">Metal-binding</keyword>
<keyword evidence="3" id="KW-0460">Magnesium</keyword>
<gene>
    <name evidence="5" type="ORF">M23134_07864</name>
</gene>
<comment type="caution">
    <text evidence="5">The sequence shown here is derived from an EMBL/GenBank/DDBJ whole genome shotgun (WGS) entry which is preliminary data.</text>
</comment>
<feature type="binding site" evidence="3">
    <location>
        <position position="59"/>
    </location>
    <ligand>
        <name>Mg(2+)</name>
        <dbReference type="ChEBI" id="CHEBI:18420"/>
        <label>1</label>
    </ligand>
</feature>
<dbReference type="SUPFAM" id="SSF101478">
    <property type="entry name" value="ADP-ribosylglycohydrolase"/>
    <property type="match status" value="1"/>
</dbReference>
<dbReference type="GO" id="GO:0046872">
    <property type="term" value="F:metal ion binding"/>
    <property type="evidence" value="ECO:0007669"/>
    <property type="project" value="UniProtKB-KW"/>
</dbReference>
<protein>
    <submittedName>
        <fullName evidence="5">ADP-ribosylation/Crystallin J1</fullName>
    </submittedName>
</protein>
<dbReference type="InterPro" id="IPR005502">
    <property type="entry name" value="Ribosyl_crysJ1"/>
</dbReference>
<comment type="similarity">
    <text evidence="1">Belongs to the ADP-ribosylglycohydrolase family.</text>
</comment>
<feature type="binding site" evidence="3">
    <location>
        <position position="274"/>
    </location>
    <ligand>
        <name>Mg(2+)</name>
        <dbReference type="ChEBI" id="CHEBI:18420"/>
        <label>1</label>
    </ligand>
</feature>
<dbReference type="InterPro" id="IPR036705">
    <property type="entry name" value="Ribosyl_crysJ1_sf"/>
</dbReference>
<keyword evidence="4" id="KW-0175">Coiled coil</keyword>
<dbReference type="RefSeq" id="WP_002697517.1">
    <property type="nucleotide sequence ID" value="NZ_AAWS01000014.1"/>
</dbReference>
<evidence type="ECO:0000256" key="1">
    <source>
        <dbReference type="ARBA" id="ARBA00010702"/>
    </source>
</evidence>
<keyword evidence="6" id="KW-1185">Reference proteome</keyword>
<dbReference type="PANTHER" id="PTHR16222">
    <property type="entry name" value="ADP-RIBOSYLGLYCOHYDROLASE"/>
    <property type="match status" value="1"/>
</dbReference>
<dbReference type="AlphaFoldDB" id="A1ZLL2"/>
<dbReference type="Pfam" id="PF03747">
    <property type="entry name" value="ADP_ribosyl_GH"/>
    <property type="match status" value="1"/>
</dbReference>
<name>A1ZLL2_MICM2</name>
<reference evidence="5 6" key="1">
    <citation type="submission" date="2007-01" db="EMBL/GenBank/DDBJ databases">
        <authorList>
            <person name="Haygood M."/>
            <person name="Podell S."/>
            <person name="Anderson C."/>
            <person name="Hopkinson B."/>
            <person name="Roe K."/>
            <person name="Barbeau K."/>
            <person name="Gaasterland T."/>
            <person name="Ferriera S."/>
            <person name="Johnson J."/>
            <person name="Kravitz S."/>
            <person name="Beeson K."/>
            <person name="Sutton G."/>
            <person name="Rogers Y.-H."/>
            <person name="Friedman R."/>
            <person name="Frazier M."/>
            <person name="Venter J.C."/>
        </authorList>
    </citation>
    <scope>NUCLEOTIDE SEQUENCE [LARGE SCALE GENOMIC DNA]</scope>
    <source>
        <strain evidence="5 6">ATCC 23134</strain>
    </source>
</reference>
<feature type="binding site" evidence="3">
    <location>
        <position position="273"/>
    </location>
    <ligand>
        <name>Mg(2+)</name>
        <dbReference type="ChEBI" id="CHEBI:18420"/>
        <label>1</label>
    </ligand>
</feature>